<keyword evidence="2" id="KW-0804">Transcription</keyword>
<evidence type="ECO:0000256" key="1">
    <source>
        <dbReference type="ARBA" id="ARBA00023015"/>
    </source>
</evidence>
<feature type="region of interest" description="SAW" evidence="3">
    <location>
        <begin position="627"/>
        <end position="701"/>
    </location>
</feature>
<keyword evidence="6" id="KW-1185">Reference proteome</keyword>
<dbReference type="Pfam" id="PF03514">
    <property type="entry name" value="GRAS"/>
    <property type="match status" value="1"/>
</dbReference>
<proteinExistence type="inferred from homology"/>
<keyword evidence="1" id="KW-0805">Transcription regulation</keyword>
<sequence>MNSEAKLSDLCSSGTLDGEGTSNSDGNDFSKQILKYIRSMLMEENREDKPCFLYDPSVLWATEKSLHEVIVLGEKHPALPNHTSEFVCQNAPSTDVLFPRTGHDCSNSNGTSNIGCTDNFGEKQTLADSTENRGSTFLASPSTDCFYQSTDLYASRPSSNHPKGLANYVNLILATPTSEFPLQYDSLGASQRKGGLEEACKFLSWDTAGVDATNNGNMSVAIKKRGLKVGMDEEVQQQGPFNGMRGRKNDGREGNFNKQSAASTEEIEVSEMFDRILLCDEEPEPFASTDGKTSNAAVRNLSLVAHTQGSSGRKNRAKKAKNSEDMVDLRNLLILCAEAISAGDSRNASDLLQQIRLHSSPIGDTSQRVAHAFADALDARLAGTPVQSMSKYLCQKRTPIGEILKIYHTHYKACPFNRIVISFANNIILKVAETAETLHIIDFGIKLGFQWPLLIQLLSRRPGGPPKLRLTGIELPEQGFKPEQRIVEVGCHLAKYCEQFGVPFEYNPIVSQHWETINVEELKIGRNEVLAVNCLYRFKCLLDETVVVNNPRDAVLKLIREMRPDIFVLSVVNGTFNSPFFVPRFRQALFHFSALYDMFDCNVSRDNNHRLLIERQFYGRQVTNVIACEGWERVERPETYKQWHARISKAGFKQCPMDKAMMKIYIDKLEAYHKDMVILKDSNWMLQGWKGRILYASSSWKPT</sequence>
<feature type="region of interest" description="VHIID" evidence="3">
    <location>
        <begin position="407"/>
        <end position="472"/>
    </location>
</feature>
<dbReference type="PANTHER" id="PTHR31636">
    <property type="entry name" value="OSJNBA0084A10.13 PROTEIN-RELATED"/>
    <property type="match status" value="1"/>
</dbReference>
<evidence type="ECO:0000256" key="4">
    <source>
        <dbReference type="SAM" id="MobiDB-lite"/>
    </source>
</evidence>
<evidence type="ECO:0000313" key="5">
    <source>
        <dbReference type="EMBL" id="KAL3720062.1"/>
    </source>
</evidence>
<accession>A0ABD3IY61</accession>
<name>A0ABD3IY61_EUCGL</name>
<evidence type="ECO:0000256" key="3">
    <source>
        <dbReference type="PROSITE-ProRule" id="PRU01191"/>
    </source>
</evidence>
<protein>
    <recommendedName>
        <fullName evidence="7">Scarecrow-like protein 14</fullName>
    </recommendedName>
</protein>
<organism evidence="5 6">
    <name type="scientific">Eucalyptus globulus</name>
    <name type="common">Tasmanian blue gum</name>
    <dbReference type="NCBI Taxonomy" id="34317"/>
    <lineage>
        <taxon>Eukaryota</taxon>
        <taxon>Viridiplantae</taxon>
        <taxon>Streptophyta</taxon>
        <taxon>Embryophyta</taxon>
        <taxon>Tracheophyta</taxon>
        <taxon>Spermatophyta</taxon>
        <taxon>Magnoliopsida</taxon>
        <taxon>eudicotyledons</taxon>
        <taxon>Gunneridae</taxon>
        <taxon>Pentapetalae</taxon>
        <taxon>rosids</taxon>
        <taxon>malvids</taxon>
        <taxon>Myrtales</taxon>
        <taxon>Myrtaceae</taxon>
        <taxon>Myrtoideae</taxon>
        <taxon>Eucalypteae</taxon>
        <taxon>Eucalyptus</taxon>
    </lineage>
</organism>
<gene>
    <name evidence="5" type="ORF">ACJRO7_004970</name>
</gene>
<evidence type="ECO:0000313" key="6">
    <source>
        <dbReference type="Proteomes" id="UP001634007"/>
    </source>
</evidence>
<reference evidence="5 6" key="1">
    <citation type="submission" date="2024-11" db="EMBL/GenBank/DDBJ databases">
        <title>Chromosome-level genome assembly of Eucalyptus globulus Labill. provides insights into its genome evolution.</title>
        <authorList>
            <person name="Li X."/>
        </authorList>
    </citation>
    <scope>NUCLEOTIDE SEQUENCE [LARGE SCALE GENOMIC DNA]</scope>
    <source>
        <strain evidence="5">CL2024</strain>
        <tissue evidence="5">Fresh tender leaves</tissue>
    </source>
</reference>
<feature type="short sequence motif" description="VHIID" evidence="3">
    <location>
        <begin position="438"/>
        <end position="442"/>
    </location>
</feature>
<feature type="region of interest" description="Leucine repeat II (LRII)" evidence="3">
    <location>
        <begin position="488"/>
        <end position="520"/>
    </location>
</feature>
<comment type="caution">
    <text evidence="5">The sequence shown here is derived from an EMBL/GenBank/DDBJ whole genome shotgun (WGS) entry which is preliminary data.</text>
</comment>
<feature type="region of interest" description="Disordered" evidence="4">
    <location>
        <begin position="1"/>
        <end position="24"/>
    </location>
</feature>
<dbReference type="InterPro" id="IPR005202">
    <property type="entry name" value="TF_GRAS"/>
</dbReference>
<dbReference type="EMBL" id="JBJKBG010000010">
    <property type="protein sequence ID" value="KAL3720062.1"/>
    <property type="molecule type" value="Genomic_DNA"/>
</dbReference>
<evidence type="ECO:0000256" key="2">
    <source>
        <dbReference type="ARBA" id="ARBA00023163"/>
    </source>
</evidence>
<comment type="similarity">
    <text evidence="3">Belongs to the GRAS family.</text>
</comment>
<dbReference type="AlphaFoldDB" id="A0ABD3IY61"/>
<comment type="caution">
    <text evidence="3">Lacks conserved residue(s) required for the propagation of feature annotation.</text>
</comment>
<dbReference type="PROSITE" id="PS50985">
    <property type="entry name" value="GRAS"/>
    <property type="match status" value="1"/>
</dbReference>
<dbReference type="Proteomes" id="UP001634007">
    <property type="component" value="Unassembled WGS sequence"/>
</dbReference>
<evidence type="ECO:0008006" key="7">
    <source>
        <dbReference type="Google" id="ProtNLM"/>
    </source>
</evidence>
<feature type="region of interest" description="Disordered" evidence="4">
    <location>
        <begin position="238"/>
        <end position="265"/>
    </location>
</feature>